<gene>
    <name evidence="1" type="ORF">NDU88_001142</name>
</gene>
<sequence>MDTATKAPPWTIPEILHLFHHLAKLKQPGAPLLAVAHRCFRRSLYLTRLSTPYAPAMALLCTPRGLQYTSNAELRLWHTNEIHTIGDIYEEDALISFAALAAEMGLPTGQFLLYNSLIATLKRHCGNITVERQHTYYYSICTS</sequence>
<keyword evidence="2" id="KW-1185">Reference proteome</keyword>
<proteinExistence type="predicted"/>
<dbReference type="AlphaFoldDB" id="A0AAV7VVK9"/>
<organism evidence="1 2">
    <name type="scientific">Pleurodeles waltl</name>
    <name type="common">Iberian ribbed newt</name>
    <dbReference type="NCBI Taxonomy" id="8319"/>
    <lineage>
        <taxon>Eukaryota</taxon>
        <taxon>Metazoa</taxon>
        <taxon>Chordata</taxon>
        <taxon>Craniata</taxon>
        <taxon>Vertebrata</taxon>
        <taxon>Euteleostomi</taxon>
        <taxon>Amphibia</taxon>
        <taxon>Batrachia</taxon>
        <taxon>Caudata</taxon>
        <taxon>Salamandroidea</taxon>
        <taxon>Salamandridae</taxon>
        <taxon>Pleurodelinae</taxon>
        <taxon>Pleurodeles</taxon>
    </lineage>
</organism>
<comment type="caution">
    <text evidence="1">The sequence shown here is derived from an EMBL/GenBank/DDBJ whole genome shotgun (WGS) entry which is preliminary data.</text>
</comment>
<dbReference type="Proteomes" id="UP001066276">
    <property type="component" value="Chromosome 1_2"/>
</dbReference>
<name>A0AAV7VVK9_PLEWA</name>
<dbReference type="EMBL" id="JANPWB010000002">
    <property type="protein sequence ID" value="KAJ1205714.1"/>
    <property type="molecule type" value="Genomic_DNA"/>
</dbReference>
<evidence type="ECO:0000313" key="2">
    <source>
        <dbReference type="Proteomes" id="UP001066276"/>
    </source>
</evidence>
<protein>
    <submittedName>
        <fullName evidence="1">Uncharacterized protein</fullName>
    </submittedName>
</protein>
<evidence type="ECO:0000313" key="1">
    <source>
        <dbReference type="EMBL" id="KAJ1205714.1"/>
    </source>
</evidence>
<reference evidence="1" key="1">
    <citation type="journal article" date="2022" name="bioRxiv">
        <title>Sequencing and chromosome-scale assembly of the giantPleurodeles waltlgenome.</title>
        <authorList>
            <person name="Brown T."/>
            <person name="Elewa A."/>
            <person name="Iarovenko S."/>
            <person name="Subramanian E."/>
            <person name="Araus A.J."/>
            <person name="Petzold A."/>
            <person name="Susuki M."/>
            <person name="Suzuki K.-i.T."/>
            <person name="Hayashi T."/>
            <person name="Toyoda A."/>
            <person name="Oliveira C."/>
            <person name="Osipova E."/>
            <person name="Leigh N.D."/>
            <person name="Simon A."/>
            <person name="Yun M.H."/>
        </authorList>
    </citation>
    <scope>NUCLEOTIDE SEQUENCE</scope>
    <source>
        <strain evidence="1">20211129_DDA</strain>
        <tissue evidence="1">Liver</tissue>
    </source>
</reference>
<accession>A0AAV7VVK9</accession>